<dbReference type="PANTHER" id="PTHR45926">
    <property type="entry name" value="OSJNBA0053K19.4 PROTEIN"/>
    <property type="match status" value="1"/>
</dbReference>
<sequence length="326" mass="37711">MDSEETLRFYGKVCTRRNRKTLKKDASTAIIAHVTKDSETLDREQLVNVVPNQNHLITNSGDVPKGAVELKEAGRCSGREVVTIIFNESKSIAEIRNVRSGLEGELDDVRRMVKKIEVNETSLYNGYNKCRLVLIPHPPRISCRYPQFTSYMTNRPFSPNYHPAVCGIIKREKRTFKGKINYRLKSIKKSKNNKNERKTNGFALNRNHKNFPTPTTSRNTRHLIPFLDEYQTLRHVPQGRILERCKSITGAVDHLRKKKPSNKRDMTTEEIQKLNRGLENVPQEELGAVAEIINKMGVPYKENNEKLQLDIDNIELKMYYYILKLN</sequence>
<dbReference type="Pfam" id="PF17035">
    <property type="entry name" value="BET"/>
    <property type="match status" value="1"/>
</dbReference>
<dbReference type="PROSITE" id="PS51525">
    <property type="entry name" value="NET"/>
    <property type="match status" value="1"/>
</dbReference>
<gene>
    <name evidence="4" type="ORF">MTR67_015460</name>
</gene>
<evidence type="ECO:0000313" key="5">
    <source>
        <dbReference type="Proteomes" id="UP001234989"/>
    </source>
</evidence>
<protein>
    <recommendedName>
        <fullName evidence="3">NET domain-containing protein</fullName>
    </recommendedName>
</protein>
<dbReference type="EMBL" id="CP133614">
    <property type="protein sequence ID" value="WMV22075.1"/>
    <property type="molecule type" value="Genomic_DNA"/>
</dbReference>
<evidence type="ECO:0000259" key="3">
    <source>
        <dbReference type="PROSITE" id="PS51525"/>
    </source>
</evidence>
<reference evidence="4" key="1">
    <citation type="submission" date="2023-08" db="EMBL/GenBank/DDBJ databases">
        <title>A de novo genome assembly of Solanum verrucosum Schlechtendal, a Mexican diploid species geographically isolated from the other diploid A-genome species in potato relatives.</title>
        <authorList>
            <person name="Hosaka K."/>
        </authorList>
    </citation>
    <scope>NUCLEOTIDE SEQUENCE</scope>
    <source>
        <tissue evidence="4">Young leaves</tissue>
    </source>
</reference>
<organism evidence="4 5">
    <name type="scientific">Solanum verrucosum</name>
    <dbReference type="NCBI Taxonomy" id="315347"/>
    <lineage>
        <taxon>Eukaryota</taxon>
        <taxon>Viridiplantae</taxon>
        <taxon>Streptophyta</taxon>
        <taxon>Embryophyta</taxon>
        <taxon>Tracheophyta</taxon>
        <taxon>Spermatophyta</taxon>
        <taxon>Magnoliopsida</taxon>
        <taxon>eudicotyledons</taxon>
        <taxon>Gunneridae</taxon>
        <taxon>Pentapetalae</taxon>
        <taxon>asterids</taxon>
        <taxon>lamiids</taxon>
        <taxon>Solanales</taxon>
        <taxon>Solanaceae</taxon>
        <taxon>Solanoideae</taxon>
        <taxon>Solaneae</taxon>
        <taxon>Solanum</taxon>
    </lineage>
</organism>
<evidence type="ECO:0000256" key="1">
    <source>
        <dbReference type="ARBA" id="ARBA00023015"/>
    </source>
</evidence>
<evidence type="ECO:0000256" key="2">
    <source>
        <dbReference type="ARBA" id="ARBA00023163"/>
    </source>
</evidence>
<accession>A0AAF0TQH4</accession>
<dbReference type="Proteomes" id="UP001234989">
    <property type="component" value="Chromosome 3"/>
</dbReference>
<keyword evidence="5" id="KW-1185">Reference proteome</keyword>
<dbReference type="InterPro" id="IPR038336">
    <property type="entry name" value="NET_sf"/>
</dbReference>
<feature type="domain" description="NET" evidence="3">
    <location>
        <begin position="256"/>
        <end position="326"/>
    </location>
</feature>
<keyword evidence="2" id="KW-0804">Transcription</keyword>
<dbReference type="InterPro" id="IPR027353">
    <property type="entry name" value="NET_dom"/>
</dbReference>
<evidence type="ECO:0000313" key="4">
    <source>
        <dbReference type="EMBL" id="WMV22075.1"/>
    </source>
</evidence>
<proteinExistence type="predicted"/>
<name>A0AAF0TQH4_SOLVR</name>
<dbReference type="Gene3D" id="1.20.1270.220">
    <property type="match status" value="1"/>
</dbReference>
<keyword evidence="1" id="KW-0805">Transcription regulation</keyword>
<dbReference type="AlphaFoldDB" id="A0AAF0TQH4"/>